<accession>A0ABT0XLE1</accession>
<organism evidence="9 10">
    <name type="scientific">Alkalicoccobacillus plakortidis</name>
    <dbReference type="NCBI Taxonomy" id="444060"/>
    <lineage>
        <taxon>Bacteria</taxon>
        <taxon>Bacillati</taxon>
        <taxon>Bacillota</taxon>
        <taxon>Bacilli</taxon>
        <taxon>Bacillales</taxon>
        <taxon>Bacillaceae</taxon>
        <taxon>Alkalicoccobacillus</taxon>
    </lineage>
</organism>
<dbReference type="Proteomes" id="UP001203665">
    <property type="component" value="Unassembled WGS sequence"/>
</dbReference>
<evidence type="ECO:0000256" key="2">
    <source>
        <dbReference type="ARBA" id="ARBA00022553"/>
    </source>
</evidence>
<reference evidence="9" key="1">
    <citation type="submission" date="2022-06" db="EMBL/GenBank/DDBJ databases">
        <title>Alkalicoccobacillus porphyridii sp. nov., isolated from a marine red alga, Porphyridium purpureum and reclassification of Shouchella plakortidis and Shouchella gibsonii as Alkalicoccobacillus plakortidis comb. nov. and Alkalicoccobacillus gibsonii comb. nov.</title>
        <authorList>
            <person name="Kim K.H."/>
            <person name="Lee J.K."/>
            <person name="Han D.M."/>
            <person name="Baek J.H."/>
            <person name="Jeon C.O."/>
        </authorList>
    </citation>
    <scope>NUCLEOTIDE SEQUENCE</scope>
    <source>
        <strain evidence="9">DSM 19153</strain>
    </source>
</reference>
<evidence type="ECO:0000259" key="8">
    <source>
        <dbReference type="PROSITE" id="PS50110"/>
    </source>
</evidence>
<protein>
    <submittedName>
        <fullName evidence="9">Response regulator transcription factor</fullName>
    </submittedName>
</protein>
<evidence type="ECO:0000313" key="10">
    <source>
        <dbReference type="Proteomes" id="UP001203665"/>
    </source>
</evidence>
<name>A0ABT0XLE1_9BACI</name>
<evidence type="ECO:0000256" key="5">
    <source>
        <dbReference type="ARBA" id="ARBA00023163"/>
    </source>
</evidence>
<dbReference type="Gene3D" id="3.40.50.2300">
    <property type="match status" value="1"/>
</dbReference>
<dbReference type="SMART" id="SM00448">
    <property type="entry name" value="REC"/>
    <property type="match status" value="1"/>
</dbReference>
<dbReference type="PANTHER" id="PTHR43214:SF37">
    <property type="entry name" value="TRANSCRIPTIONAL REGULATORY PROTEIN YDFI"/>
    <property type="match status" value="1"/>
</dbReference>
<dbReference type="InterPro" id="IPR000792">
    <property type="entry name" value="Tscrpt_reg_LuxR_C"/>
</dbReference>
<dbReference type="InterPro" id="IPR011006">
    <property type="entry name" value="CheY-like_superfamily"/>
</dbReference>
<comment type="subcellular location">
    <subcellularLocation>
        <location evidence="1">Cytoplasm</location>
    </subcellularLocation>
</comment>
<dbReference type="PROSITE" id="PS50043">
    <property type="entry name" value="HTH_LUXR_2"/>
    <property type="match status" value="1"/>
</dbReference>
<comment type="caution">
    <text evidence="9">The sequence shown here is derived from an EMBL/GenBank/DDBJ whole genome shotgun (WGS) entry which is preliminary data.</text>
</comment>
<dbReference type="Pfam" id="PF00072">
    <property type="entry name" value="Response_reg"/>
    <property type="match status" value="1"/>
</dbReference>
<dbReference type="RefSeq" id="WP_251609537.1">
    <property type="nucleotide sequence ID" value="NZ_JAMQJY010000002.1"/>
</dbReference>
<evidence type="ECO:0000259" key="7">
    <source>
        <dbReference type="PROSITE" id="PS50043"/>
    </source>
</evidence>
<keyword evidence="5" id="KW-0804">Transcription</keyword>
<feature type="modified residue" description="4-aspartylphosphate" evidence="6">
    <location>
        <position position="54"/>
    </location>
</feature>
<keyword evidence="2 6" id="KW-0597">Phosphoprotein</keyword>
<dbReference type="SMART" id="SM00421">
    <property type="entry name" value="HTH_LUXR"/>
    <property type="match status" value="1"/>
</dbReference>
<keyword evidence="3" id="KW-0805">Transcription regulation</keyword>
<dbReference type="CDD" id="cd17535">
    <property type="entry name" value="REC_NarL-like"/>
    <property type="match status" value="1"/>
</dbReference>
<keyword evidence="4" id="KW-0238">DNA-binding</keyword>
<dbReference type="PANTHER" id="PTHR43214">
    <property type="entry name" value="TWO-COMPONENT RESPONSE REGULATOR"/>
    <property type="match status" value="1"/>
</dbReference>
<dbReference type="Pfam" id="PF00196">
    <property type="entry name" value="GerE"/>
    <property type="match status" value="1"/>
</dbReference>
<dbReference type="SUPFAM" id="SSF52172">
    <property type="entry name" value="CheY-like"/>
    <property type="match status" value="1"/>
</dbReference>
<dbReference type="CDD" id="cd06170">
    <property type="entry name" value="LuxR_C_like"/>
    <property type="match status" value="1"/>
</dbReference>
<dbReference type="PROSITE" id="PS50110">
    <property type="entry name" value="RESPONSE_REGULATORY"/>
    <property type="match status" value="1"/>
</dbReference>
<dbReference type="InterPro" id="IPR058245">
    <property type="entry name" value="NreC/VraR/RcsB-like_REC"/>
</dbReference>
<dbReference type="PROSITE" id="PS00622">
    <property type="entry name" value="HTH_LUXR_1"/>
    <property type="match status" value="1"/>
</dbReference>
<gene>
    <name evidence="9" type="ORF">NDM98_15075</name>
</gene>
<dbReference type="InterPro" id="IPR039420">
    <property type="entry name" value="WalR-like"/>
</dbReference>
<dbReference type="InterPro" id="IPR001789">
    <property type="entry name" value="Sig_transdc_resp-reg_receiver"/>
</dbReference>
<dbReference type="EMBL" id="JAMQJY010000002">
    <property type="protein sequence ID" value="MCM2676657.1"/>
    <property type="molecule type" value="Genomic_DNA"/>
</dbReference>
<sequence>MIKVLLIDDHEMVRMGVSAYLSTQADIQVIGEANDGESGTKLALEHEVDVILMDLLMENMNGIEATKKIMEQKPDSKIIVLTSFIDDDMVYPVIEAGAFSYLLKTTSASDIAKAIRSAAKGEPVVESKVATKMMNKMRTNQVKLLHEELTARELDVLLLIGDGKTNSEIAEHLYIGIKTVKTHVSNILHKLDLDDRTQLAIYAHRHGLVE</sequence>
<evidence type="ECO:0000256" key="6">
    <source>
        <dbReference type="PROSITE-ProRule" id="PRU00169"/>
    </source>
</evidence>
<evidence type="ECO:0000313" key="9">
    <source>
        <dbReference type="EMBL" id="MCM2676657.1"/>
    </source>
</evidence>
<dbReference type="SUPFAM" id="SSF46894">
    <property type="entry name" value="C-terminal effector domain of the bipartite response regulators"/>
    <property type="match status" value="1"/>
</dbReference>
<feature type="domain" description="HTH luxR-type" evidence="7">
    <location>
        <begin position="142"/>
        <end position="207"/>
    </location>
</feature>
<dbReference type="PRINTS" id="PR00038">
    <property type="entry name" value="HTHLUXR"/>
</dbReference>
<proteinExistence type="predicted"/>
<feature type="domain" description="Response regulatory" evidence="8">
    <location>
        <begin position="3"/>
        <end position="119"/>
    </location>
</feature>
<evidence type="ECO:0000256" key="3">
    <source>
        <dbReference type="ARBA" id="ARBA00023015"/>
    </source>
</evidence>
<evidence type="ECO:0000256" key="1">
    <source>
        <dbReference type="ARBA" id="ARBA00004496"/>
    </source>
</evidence>
<dbReference type="InterPro" id="IPR016032">
    <property type="entry name" value="Sig_transdc_resp-reg_C-effctor"/>
</dbReference>
<evidence type="ECO:0000256" key="4">
    <source>
        <dbReference type="ARBA" id="ARBA00023125"/>
    </source>
</evidence>
<keyword evidence="10" id="KW-1185">Reference proteome</keyword>